<gene>
    <name evidence="2" type="ORF">GKC39_18750</name>
    <name evidence="3" type="ORF">GKC39_19565</name>
</gene>
<dbReference type="RefSeq" id="WP_025852570.1">
    <property type="nucleotide sequence ID" value="NZ_BPWC01000001.1"/>
</dbReference>
<keyword evidence="3" id="KW-0614">Plasmid</keyword>
<evidence type="ECO:0000259" key="1">
    <source>
        <dbReference type="Pfam" id="PF05709"/>
    </source>
</evidence>
<organism evidence="2">
    <name type="scientific">Bacillus velezensis</name>
    <dbReference type="NCBI Taxonomy" id="492670"/>
    <lineage>
        <taxon>Bacteria</taxon>
        <taxon>Bacillati</taxon>
        <taxon>Bacillota</taxon>
        <taxon>Bacilli</taxon>
        <taxon>Bacillales</taxon>
        <taxon>Bacillaceae</taxon>
        <taxon>Bacillus</taxon>
        <taxon>Bacillus amyloliquefaciens group</taxon>
    </lineage>
</organism>
<evidence type="ECO:0000313" key="2">
    <source>
        <dbReference type="EMBL" id="MSE04082.1"/>
    </source>
</evidence>
<name>A0A6A8LMD0_BACVE</name>
<dbReference type="AlphaFoldDB" id="A0A6A8LMD0"/>
<dbReference type="EMBL" id="WKKV01000015">
    <property type="protein sequence ID" value="MSE04082.1"/>
    <property type="molecule type" value="Genomic_DNA"/>
</dbReference>
<feature type="domain" description="Siphovirus-type tail component RIFT-related" evidence="1">
    <location>
        <begin position="27"/>
        <end position="134"/>
    </location>
</feature>
<geneLocation type="plasmid" evidence="3">
    <name>unnamed01</name>
</geneLocation>
<reference evidence="2" key="1">
    <citation type="submission" date="2019-11" db="EMBL/GenBank/DDBJ databases">
        <title>Draft Genome Sequence of Plant Growth-Promoting Rhizosphere-Associated Bacteria.</title>
        <authorList>
            <person name="Vasilyev I.Y."/>
            <person name="Radchenko V."/>
            <person name="Ilnitskaya E.V."/>
        </authorList>
    </citation>
    <scope>NUCLEOTIDE SEQUENCE</scope>
    <source>
        <strain evidence="2">VRA_517_n</strain>
        <plasmid evidence="3">unnamed01</plasmid>
    </source>
</reference>
<sequence length="279" mass="32178">MVKLFLDFDNGLGEQSLDSLLPQFEVLSFLAEAPAINRETITIPRRHGVISAQHPRDVTYSSRKVTVEVYLNSKIHNNFYILRHQLYALLVKPFAYYISTDLWPNRRFLVMCDGNFSISKEKEKTHAVFSVEFTNITGMAESKHSTKTAQNQSGENWNIGMNLQSDDNLVYYFKNQKCFSVFNSGDVQINPLDHAYNVLLNAKGKNVTLINHTNGEKLTIEKELKKSQQVSFLKQYALLNNKPIKTSGRLPNLEIGWNEFEVQNADDFVIEFDTRFYYL</sequence>
<evidence type="ECO:0000313" key="3">
    <source>
        <dbReference type="EMBL" id="MSE04217.1"/>
    </source>
</evidence>
<protein>
    <submittedName>
        <fullName evidence="2">Phage tail family protein</fullName>
    </submittedName>
</protein>
<accession>A0A6A8LMD0</accession>
<proteinExistence type="predicted"/>
<dbReference type="InterPro" id="IPR008841">
    <property type="entry name" value="Siphovirus-type_tail_N"/>
</dbReference>
<dbReference type="EMBL" id="WKKV01000044">
    <property type="protein sequence ID" value="MSE04217.1"/>
    <property type="molecule type" value="Genomic_DNA"/>
</dbReference>
<dbReference type="Pfam" id="PF05709">
    <property type="entry name" value="Sipho_tail"/>
    <property type="match status" value="1"/>
</dbReference>
<comment type="caution">
    <text evidence="2">The sequence shown here is derived from an EMBL/GenBank/DDBJ whole genome shotgun (WGS) entry which is preliminary data.</text>
</comment>
<dbReference type="Gene3D" id="2.40.30.200">
    <property type="match status" value="1"/>
</dbReference>